<name>A0A4U0ZJA4_9ALTE</name>
<dbReference type="GO" id="GO:1990189">
    <property type="term" value="F:protein N-terminal-serine acetyltransferase activity"/>
    <property type="evidence" value="ECO:0007669"/>
    <property type="project" value="TreeGrafter"/>
</dbReference>
<dbReference type="Gene3D" id="3.40.630.30">
    <property type="match status" value="1"/>
</dbReference>
<comment type="caution">
    <text evidence="2">The sequence shown here is derived from an EMBL/GenBank/DDBJ whole genome shotgun (WGS) entry which is preliminary data.</text>
</comment>
<reference evidence="2 3" key="1">
    <citation type="submission" date="2019-04" db="EMBL/GenBank/DDBJ databases">
        <title>Alteromonas portus sp. nov., an alginate lyase-excreting marine bacterium.</title>
        <authorList>
            <person name="Huang H."/>
            <person name="Mo K."/>
            <person name="Bao S."/>
        </authorList>
    </citation>
    <scope>NUCLEOTIDE SEQUENCE [LARGE SCALE GENOMIC DNA]</scope>
    <source>
        <strain evidence="2 3">HB161718</strain>
    </source>
</reference>
<dbReference type="Pfam" id="PF13302">
    <property type="entry name" value="Acetyltransf_3"/>
    <property type="match status" value="1"/>
</dbReference>
<proteinExistence type="predicted"/>
<dbReference type="GO" id="GO:0008999">
    <property type="term" value="F:protein-N-terminal-alanine acetyltransferase activity"/>
    <property type="evidence" value="ECO:0007669"/>
    <property type="project" value="TreeGrafter"/>
</dbReference>
<dbReference type="PROSITE" id="PS51186">
    <property type="entry name" value="GNAT"/>
    <property type="match status" value="1"/>
</dbReference>
<evidence type="ECO:0000313" key="2">
    <source>
        <dbReference type="EMBL" id="TKB02162.1"/>
    </source>
</evidence>
<dbReference type="EMBL" id="SWCO01000008">
    <property type="protein sequence ID" value="TKB02162.1"/>
    <property type="molecule type" value="Genomic_DNA"/>
</dbReference>
<dbReference type="PANTHER" id="PTHR43441:SF12">
    <property type="entry name" value="RIBOSOMAL N-ACETYLTRANSFERASE YDAF-RELATED"/>
    <property type="match status" value="1"/>
</dbReference>
<dbReference type="RefSeq" id="WP_136782706.1">
    <property type="nucleotide sequence ID" value="NZ_SWCO01000008.1"/>
</dbReference>
<dbReference type="SUPFAM" id="SSF55729">
    <property type="entry name" value="Acyl-CoA N-acyltransferases (Nat)"/>
    <property type="match status" value="1"/>
</dbReference>
<evidence type="ECO:0000259" key="1">
    <source>
        <dbReference type="PROSITE" id="PS51186"/>
    </source>
</evidence>
<organism evidence="2 3">
    <name type="scientific">Alteromonas portus</name>
    <dbReference type="NCBI Taxonomy" id="2565549"/>
    <lineage>
        <taxon>Bacteria</taxon>
        <taxon>Pseudomonadati</taxon>
        <taxon>Pseudomonadota</taxon>
        <taxon>Gammaproteobacteria</taxon>
        <taxon>Alteromonadales</taxon>
        <taxon>Alteromonadaceae</taxon>
        <taxon>Alteromonas/Salinimonas group</taxon>
        <taxon>Alteromonas</taxon>
    </lineage>
</organism>
<gene>
    <name evidence="2" type="ORF">E5672_13705</name>
</gene>
<keyword evidence="3" id="KW-1185">Reference proteome</keyword>
<protein>
    <submittedName>
        <fullName evidence="2">GNAT family N-acetyltransferase</fullName>
    </submittedName>
</protein>
<dbReference type="CDD" id="cd04301">
    <property type="entry name" value="NAT_SF"/>
    <property type="match status" value="1"/>
</dbReference>
<dbReference type="OrthoDB" id="9784707at2"/>
<dbReference type="GO" id="GO:0005737">
    <property type="term" value="C:cytoplasm"/>
    <property type="evidence" value="ECO:0007669"/>
    <property type="project" value="TreeGrafter"/>
</dbReference>
<dbReference type="InterPro" id="IPR051908">
    <property type="entry name" value="Ribosomal_N-acetyltransferase"/>
</dbReference>
<dbReference type="InterPro" id="IPR016181">
    <property type="entry name" value="Acyl_CoA_acyltransferase"/>
</dbReference>
<accession>A0A4U0ZJA4</accession>
<dbReference type="Proteomes" id="UP000305471">
    <property type="component" value="Unassembled WGS sequence"/>
</dbReference>
<dbReference type="PANTHER" id="PTHR43441">
    <property type="entry name" value="RIBOSOMAL-PROTEIN-SERINE ACETYLTRANSFERASE"/>
    <property type="match status" value="1"/>
</dbReference>
<feature type="domain" description="N-acetyltransferase" evidence="1">
    <location>
        <begin position="6"/>
        <end position="152"/>
    </location>
</feature>
<evidence type="ECO:0000313" key="3">
    <source>
        <dbReference type="Proteomes" id="UP000305471"/>
    </source>
</evidence>
<dbReference type="AlphaFoldDB" id="A0A4U0ZJA4"/>
<dbReference type="InterPro" id="IPR000182">
    <property type="entry name" value="GNAT_dom"/>
</dbReference>
<sequence>MCCDAAKLFELIEGNRSHLRKWLPWLDFNKSVDDSLNYIKANHEQYSNNLGFNCGVFFSGELVGICGYHPIDHLNKKVVLGYWIAQQAQGKGIITKCVEYLINYAFETLKLNKVSIPAAEYNYKNQAVSERLGLVKEGIEREAEFLYGQYVNHIHYSVLRSEWKRY</sequence>
<keyword evidence="2" id="KW-0808">Transferase</keyword>